<dbReference type="GO" id="GO:0033281">
    <property type="term" value="C:TAT protein transport complex"/>
    <property type="evidence" value="ECO:0007669"/>
    <property type="project" value="TreeGrafter"/>
</dbReference>
<dbReference type="PANTHER" id="PTHR30371">
    <property type="entry name" value="SEC-INDEPENDENT PROTEIN TRANSLOCASE PROTEIN TATC"/>
    <property type="match status" value="1"/>
</dbReference>
<keyword evidence="7" id="KW-0496">Mitochondrion</keyword>
<dbReference type="PANTHER" id="PTHR30371:SF0">
    <property type="entry name" value="SEC-INDEPENDENT PROTEIN TRANSLOCASE PROTEIN TATC, CHLOROPLASTIC-RELATED"/>
    <property type="match status" value="1"/>
</dbReference>
<reference evidence="7" key="1">
    <citation type="journal article" date="2010" name="Curr. Genet.">
        <title>Complete sequence of the mitochondrial genome of a diatom alga Synedra acus and comparative analysis of diatom mitochondrial genomes.</title>
        <authorList>
            <person name="Ravin N.V."/>
            <person name="Galachyants Y.P."/>
            <person name="Mardanov A.V."/>
            <person name="Beletsky A.V."/>
            <person name="Petrova D.P."/>
            <person name="Sherbakova T.A."/>
            <person name="Zakharova Y.R."/>
            <person name="Likhoshway Y.V."/>
            <person name="Skryabin K.G."/>
            <person name="Grachev M.A."/>
        </authorList>
    </citation>
    <scope>NUCLEOTIDE SEQUENCE [LARGE SCALE GENOMIC DNA]</scope>
</reference>
<feature type="transmembrane region" description="Helical" evidence="6">
    <location>
        <begin position="190"/>
        <end position="206"/>
    </location>
</feature>
<dbReference type="GO" id="GO:0009977">
    <property type="term" value="F:proton motive force dependent protein transmembrane transporter activity"/>
    <property type="evidence" value="ECO:0007669"/>
    <property type="project" value="TreeGrafter"/>
</dbReference>
<dbReference type="RefSeq" id="YP_003359464.1">
    <property type="nucleotide sequence ID" value="NC_013710.1"/>
</dbReference>
<evidence type="ECO:0000256" key="1">
    <source>
        <dbReference type="ARBA" id="ARBA00004141"/>
    </source>
</evidence>
<evidence type="ECO:0000256" key="3">
    <source>
        <dbReference type="ARBA" id="ARBA00022692"/>
    </source>
</evidence>
<geneLocation type="mitochondrion" evidence="7"/>
<protein>
    <submittedName>
        <fullName evidence="7">SecY-independent transporter protein</fullName>
    </submittedName>
</protein>
<name>D2JP83_9STRA</name>
<keyword evidence="3 6" id="KW-0812">Transmembrane</keyword>
<evidence type="ECO:0000256" key="2">
    <source>
        <dbReference type="ARBA" id="ARBA00008882"/>
    </source>
</evidence>
<gene>
    <name evidence="7" type="primary">tatC</name>
</gene>
<comment type="similarity">
    <text evidence="2">Belongs to the TatC family.</text>
</comment>
<dbReference type="AlphaFoldDB" id="D2JP83"/>
<accession>D2JP83</accession>
<dbReference type="InterPro" id="IPR002033">
    <property type="entry name" value="TatC"/>
</dbReference>
<feature type="transmembrane region" description="Helical" evidence="6">
    <location>
        <begin position="101"/>
        <end position="120"/>
    </location>
</feature>
<feature type="transmembrane region" description="Helical" evidence="6">
    <location>
        <begin position="212"/>
        <end position="231"/>
    </location>
</feature>
<feature type="transmembrane region" description="Helical" evidence="6">
    <location>
        <begin position="58"/>
        <end position="80"/>
    </location>
</feature>
<evidence type="ECO:0000256" key="6">
    <source>
        <dbReference type="SAM" id="Phobius"/>
    </source>
</evidence>
<comment type="subcellular location">
    <subcellularLocation>
        <location evidence="1">Membrane</location>
        <topology evidence="1">Multi-pass membrane protein</topology>
    </subcellularLocation>
</comment>
<dbReference type="GO" id="GO:0043953">
    <property type="term" value="P:protein transport by the Tat complex"/>
    <property type="evidence" value="ECO:0007669"/>
    <property type="project" value="TreeGrafter"/>
</dbReference>
<feature type="transmembrane region" description="Helical" evidence="6">
    <location>
        <begin position="12"/>
        <end position="38"/>
    </location>
</feature>
<dbReference type="GeneID" id="8690509"/>
<organism evidence="7">
    <name type="scientific">Ulnaria acus</name>
    <dbReference type="NCBI Taxonomy" id="1436140"/>
    <lineage>
        <taxon>Eukaryota</taxon>
        <taxon>Sar</taxon>
        <taxon>Stramenopiles</taxon>
        <taxon>Ochrophyta</taxon>
        <taxon>Bacillariophyta</taxon>
        <taxon>Fragilariophyceae</taxon>
        <taxon>Fragilariophycidae</taxon>
        <taxon>Licmophorales</taxon>
        <taxon>Ulnariaceae</taxon>
        <taxon>Ulnaria</taxon>
    </lineage>
</organism>
<feature type="transmembrane region" description="Helical" evidence="6">
    <location>
        <begin position="157"/>
        <end position="178"/>
    </location>
</feature>
<evidence type="ECO:0000313" key="7">
    <source>
        <dbReference type="EMBL" id="ACX62012.1"/>
    </source>
</evidence>
<evidence type="ECO:0000256" key="4">
    <source>
        <dbReference type="ARBA" id="ARBA00022989"/>
    </source>
</evidence>
<evidence type="ECO:0000256" key="5">
    <source>
        <dbReference type="ARBA" id="ARBA00023136"/>
    </source>
</evidence>
<keyword evidence="4 6" id="KW-1133">Transmembrane helix</keyword>
<keyword evidence="5 6" id="KW-0472">Membrane</keyword>
<sequence length="242" mass="29273">MTKYVIEIKYRIICILTVFFTFISVIIAYKFYIIHLVLWMNSTANSLNYFILTSITELFSVFFNMSSFLVKYMLYYYIYYHVVSFLALGLYHKEYKYLKKIFITSLFLWILSTSIFWNMLLPMTYDFFFNFQHRSTETLNVFFEPKMDEYLNFILNVYSQSYTCFQLLLVIIIFLEYTNTNLNAIKKLKKFIYILILLVATLITPPDILNQMIIFLFLVLSMETYLFSKILKKNLYLTLLIR</sequence>
<proteinExistence type="inferred from homology"/>
<dbReference type="EMBL" id="GU002153">
    <property type="protein sequence ID" value="ACX62012.1"/>
    <property type="molecule type" value="Genomic_DNA"/>
</dbReference>
<dbReference type="GO" id="GO:0065002">
    <property type="term" value="P:intracellular protein transmembrane transport"/>
    <property type="evidence" value="ECO:0007669"/>
    <property type="project" value="TreeGrafter"/>
</dbReference>
<dbReference type="Pfam" id="PF00902">
    <property type="entry name" value="TatC"/>
    <property type="match status" value="1"/>
</dbReference>